<reference evidence="1 2" key="1">
    <citation type="journal article" date="2015" name="PLoS Pathog.">
        <title>Leptomonas seymouri: Adaptations to the Dixenous Life Cycle Analyzed by Genome Sequencing, Transcriptome Profiling and Co-infection with Leishmania donovani.</title>
        <authorList>
            <person name="Kraeva N."/>
            <person name="Butenko A."/>
            <person name="Hlavacova J."/>
            <person name="Kostygov A."/>
            <person name="Myskova J."/>
            <person name="Grybchuk D."/>
            <person name="Lestinova T."/>
            <person name="Votypka J."/>
            <person name="Volf P."/>
            <person name="Opperdoes F."/>
            <person name="Flegontov P."/>
            <person name="Lukes J."/>
            <person name="Yurchenko V."/>
        </authorList>
    </citation>
    <scope>NUCLEOTIDE SEQUENCE [LARGE SCALE GENOMIC DNA]</scope>
    <source>
        <strain evidence="1 2">ATCC 30220</strain>
    </source>
</reference>
<sequence length="457" mass="48980">MADAARTTRHYVSDSLAERYPYDANKGFAGARQKNIGAVFNGYDALGTTNLMSSLTDSFVSSESKAKAAHYLYSRSASQERKIEMLQLDIVPLLVATLNSATDALLIHQCLLLFRSLAVIPQGCYALVFQGAVLPTMKALRTAASTEATSEAQEEAMNCRVAAAHVIDQISSNMSGLRWLLRIQVETAVAGLKADDNAVPLQPEELVYEVIDVLAEDPMGTPGATEKAAHLLQALAHLTSLPRGVEALLASSKALGTVVAYLELLISKGLSCTTPALKLGEAALEVLWNVALNRAGEAAVEAAGVPQLLFNVFASVCGGDNASTVPLQRQLTGALSAVYQLTSVKLASTSPLLSSGDGGGRASTRLDALIQYLRRWNKEVDTQYTGVGKPVPQSVAAIVKNTLQCIRLASEVKAVRDATHAFIDERGRVDATEAIELRRQIYFRTKWEAEYSANVEV</sequence>
<evidence type="ECO:0000313" key="1">
    <source>
        <dbReference type="EMBL" id="KPI87717.1"/>
    </source>
</evidence>
<dbReference type="OMA" id="HFAMEVK"/>
<dbReference type="OrthoDB" id="276144at2759"/>
<dbReference type="Proteomes" id="UP000038009">
    <property type="component" value="Unassembled WGS sequence"/>
</dbReference>
<name>A0A0N0P6Y5_LEPSE</name>
<dbReference type="Gene3D" id="1.25.10.10">
    <property type="entry name" value="Leucine-rich Repeat Variant"/>
    <property type="match status" value="1"/>
</dbReference>
<comment type="caution">
    <text evidence="1">The sequence shown here is derived from an EMBL/GenBank/DDBJ whole genome shotgun (WGS) entry which is preliminary data.</text>
</comment>
<evidence type="ECO:0000313" key="2">
    <source>
        <dbReference type="Proteomes" id="UP000038009"/>
    </source>
</evidence>
<keyword evidence="2" id="KW-1185">Reference proteome</keyword>
<gene>
    <name evidence="1" type="ORF">ABL78_3190</name>
</gene>
<dbReference type="AlphaFoldDB" id="A0A0N0P6Y5"/>
<dbReference type="SUPFAM" id="SSF48371">
    <property type="entry name" value="ARM repeat"/>
    <property type="match status" value="1"/>
</dbReference>
<dbReference type="VEuPathDB" id="TriTrypDB:Lsey_0076_0130"/>
<organism evidence="1 2">
    <name type="scientific">Leptomonas seymouri</name>
    <dbReference type="NCBI Taxonomy" id="5684"/>
    <lineage>
        <taxon>Eukaryota</taxon>
        <taxon>Discoba</taxon>
        <taxon>Euglenozoa</taxon>
        <taxon>Kinetoplastea</taxon>
        <taxon>Metakinetoplastina</taxon>
        <taxon>Trypanosomatida</taxon>
        <taxon>Trypanosomatidae</taxon>
        <taxon>Leishmaniinae</taxon>
        <taxon>Leptomonas</taxon>
    </lineage>
</organism>
<accession>A0A0N0P6Y5</accession>
<dbReference type="InterPro" id="IPR011989">
    <property type="entry name" value="ARM-like"/>
</dbReference>
<proteinExistence type="predicted"/>
<protein>
    <submittedName>
        <fullName evidence="1">Uncharacterized protein</fullName>
    </submittedName>
</protein>
<dbReference type="InterPro" id="IPR016024">
    <property type="entry name" value="ARM-type_fold"/>
</dbReference>
<dbReference type="EMBL" id="LJSK01000076">
    <property type="protein sequence ID" value="KPI87717.1"/>
    <property type="molecule type" value="Genomic_DNA"/>
</dbReference>